<evidence type="ECO:0000313" key="2">
    <source>
        <dbReference type="EMBL" id="RDS84141.1"/>
    </source>
</evidence>
<comment type="caution">
    <text evidence="2">The sequence shown here is derived from an EMBL/GenBank/DDBJ whole genome shotgun (WGS) entry which is preliminary data.</text>
</comment>
<proteinExistence type="predicted"/>
<protein>
    <submittedName>
        <fullName evidence="2">XRE family transcriptional regulator</fullName>
    </submittedName>
</protein>
<dbReference type="InterPro" id="IPR001387">
    <property type="entry name" value="Cro/C1-type_HTH"/>
</dbReference>
<evidence type="ECO:0000313" key="3">
    <source>
        <dbReference type="Proteomes" id="UP000255334"/>
    </source>
</evidence>
<dbReference type="SUPFAM" id="SSF47413">
    <property type="entry name" value="lambda repressor-like DNA-binding domains"/>
    <property type="match status" value="1"/>
</dbReference>
<sequence length="177" mass="19972">MAERTPMKLHFSNEWMRKKVSESHGDDAEVDSRLGLMHPSTDELLTSESAPANDRVVRQMRLALGVFVSQLRRQGGLSITDLAEQADVDEEELRNVERDPSFTATAYFIYQLSEFFNLPLANLSQMAGQTHAVDRVFYNKAVRYAAHSEDLSTMTHEETDALNAFVATLRDTAKVHP</sequence>
<dbReference type="GO" id="GO:0003677">
    <property type="term" value="F:DNA binding"/>
    <property type="evidence" value="ECO:0007669"/>
    <property type="project" value="InterPro"/>
</dbReference>
<gene>
    <name evidence="2" type="ORF">DWU99_10310</name>
</gene>
<dbReference type="Proteomes" id="UP000255334">
    <property type="component" value="Unassembled WGS sequence"/>
</dbReference>
<reference evidence="2 3" key="1">
    <citation type="submission" date="2018-07" db="EMBL/GenBank/DDBJ databases">
        <title>Dyella monticola sp. nov. and Dyella psychrodurans sp. nov. isolated from monsoon evergreen broad-leaved forest soil of Dinghu Mountain, China.</title>
        <authorList>
            <person name="Gao Z."/>
            <person name="Qiu L."/>
        </authorList>
    </citation>
    <scope>NUCLEOTIDE SEQUENCE [LARGE SCALE GENOMIC DNA]</scope>
    <source>
        <strain evidence="2 3">4MSK11</strain>
    </source>
</reference>
<organism evidence="2 3">
    <name type="scientific">Dyella psychrodurans</name>
    <dbReference type="NCBI Taxonomy" id="1927960"/>
    <lineage>
        <taxon>Bacteria</taxon>
        <taxon>Pseudomonadati</taxon>
        <taxon>Pseudomonadota</taxon>
        <taxon>Gammaproteobacteria</taxon>
        <taxon>Lysobacterales</taxon>
        <taxon>Rhodanobacteraceae</taxon>
        <taxon>Dyella</taxon>
    </lineage>
</organism>
<name>A0A370X7A5_9GAMM</name>
<dbReference type="InterPro" id="IPR010982">
    <property type="entry name" value="Lambda_DNA-bd_dom_sf"/>
</dbReference>
<evidence type="ECO:0000259" key="1">
    <source>
        <dbReference type="PROSITE" id="PS50943"/>
    </source>
</evidence>
<dbReference type="Gene3D" id="1.10.260.40">
    <property type="entry name" value="lambda repressor-like DNA-binding domains"/>
    <property type="match status" value="1"/>
</dbReference>
<dbReference type="AlphaFoldDB" id="A0A370X7A5"/>
<dbReference type="PROSITE" id="PS50943">
    <property type="entry name" value="HTH_CROC1"/>
    <property type="match status" value="1"/>
</dbReference>
<accession>A0A370X7A5</accession>
<dbReference type="CDD" id="cd00093">
    <property type="entry name" value="HTH_XRE"/>
    <property type="match status" value="1"/>
</dbReference>
<feature type="domain" description="HTH cro/C1-type" evidence="1">
    <location>
        <begin position="68"/>
        <end position="123"/>
    </location>
</feature>
<keyword evidence="3" id="KW-1185">Reference proteome</keyword>
<dbReference type="EMBL" id="QRBF01000003">
    <property type="protein sequence ID" value="RDS84141.1"/>
    <property type="molecule type" value="Genomic_DNA"/>
</dbReference>